<dbReference type="AlphaFoldDB" id="A0A6A6BYH5"/>
<evidence type="ECO:0000313" key="2">
    <source>
        <dbReference type="EMBL" id="KAF2159844.1"/>
    </source>
</evidence>
<evidence type="ECO:0000313" key="3">
    <source>
        <dbReference type="Proteomes" id="UP000799537"/>
    </source>
</evidence>
<dbReference type="GeneID" id="54562842"/>
<dbReference type="Proteomes" id="UP000799537">
    <property type="component" value="Unassembled WGS sequence"/>
</dbReference>
<protein>
    <recommendedName>
        <fullName evidence="4">Fungal calcium binding protein domain-containing protein</fullName>
    </recommendedName>
</protein>
<proteinExistence type="predicted"/>
<evidence type="ECO:0000256" key="1">
    <source>
        <dbReference type="SAM" id="SignalP"/>
    </source>
</evidence>
<accession>A0A6A6BYH5</accession>
<sequence>MKFFTIATAVLPVAMAAVYRAAPVEARDISLTVDASDAFDVLTDLIKTGEIQILGPADEHDKREIAQRSDVPGLHCGYARALRCVGATAGTLNSCFWAAISRGADIKDDASCLAAATALRSNLPNDCKLCLGIA</sequence>
<reference evidence="2" key="1">
    <citation type="journal article" date="2020" name="Stud. Mycol.">
        <title>101 Dothideomycetes genomes: a test case for predicting lifestyles and emergence of pathogens.</title>
        <authorList>
            <person name="Haridas S."/>
            <person name="Albert R."/>
            <person name="Binder M."/>
            <person name="Bloem J."/>
            <person name="Labutti K."/>
            <person name="Salamov A."/>
            <person name="Andreopoulos B."/>
            <person name="Baker S."/>
            <person name="Barry K."/>
            <person name="Bills G."/>
            <person name="Bluhm B."/>
            <person name="Cannon C."/>
            <person name="Castanera R."/>
            <person name="Culley D."/>
            <person name="Daum C."/>
            <person name="Ezra D."/>
            <person name="Gonzalez J."/>
            <person name="Henrissat B."/>
            <person name="Kuo A."/>
            <person name="Liang C."/>
            <person name="Lipzen A."/>
            <person name="Lutzoni F."/>
            <person name="Magnuson J."/>
            <person name="Mondo S."/>
            <person name="Nolan M."/>
            <person name="Ohm R."/>
            <person name="Pangilinan J."/>
            <person name="Park H.-J."/>
            <person name="Ramirez L."/>
            <person name="Alfaro M."/>
            <person name="Sun H."/>
            <person name="Tritt A."/>
            <person name="Yoshinaga Y."/>
            <person name="Zwiers L.-H."/>
            <person name="Turgeon B."/>
            <person name="Goodwin S."/>
            <person name="Spatafora J."/>
            <person name="Crous P."/>
            <person name="Grigoriev I."/>
        </authorList>
    </citation>
    <scope>NUCLEOTIDE SEQUENCE</scope>
    <source>
        <strain evidence="2">ATCC 36951</strain>
    </source>
</reference>
<feature type="chain" id="PRO_5025642932" description="Fungal calcium binding protein domain-containing protein" evidence="1">
    <location>
        <begin position="27"/>
        <end position="134"/>
    </location>
</feature>
<organism evidence="2 3">
    <name type="scientific">Zasmidium cellare ATCC 36951</name>
    <dbReference type="NCBI Taxonomy" id="1080233"/>
    <lineage>
        <taxon>Eukaryota</taxon>
        <taxon>Fungi</taxon>
        <taxon>Dikarya</taxon>
        <taxon>Ascomycota</taxon>
        <taxon>Pezizomycotina</taxon>
        <taxon>Dothideomycetes</taxon>
        <taxon>Dothideomycetidae</taxon>
        <taxon>Mycosphaerellales</taxon>
        <taxon>Mycosphaerellaceae</taxon>
        <taxon>Zasmidium</taxon>
    </lineage>
</organism>
<feature type="signal peptide" evidence="1">
    <location>
        <begin position="1"/>
        <end position="26"/>
    </location>
</feature>
<gene>
    <name evidence="2" type="ORF">M409DRAFT_29654</name>
</gene>
<dbReference type="OrthoDB" id="3632585at2759"/>
<evidence type="ECO:0008006" key="4">
    <source>
        <dbReference type="Google" id="ProtNLM"/>
    </source>
</evidence>
<name>A0A6A6BYH5_ZASCE</name>
<keyword evidence="3" id="KW-1185">Reference proteome</keyword>
<dbReference type="EMBL" id="ML993632">
    <property type="protein sequence ID" value="KAF2159844.1"/>
    <property type="molecule type" value="Genomic_DNA"/>
</dbReference>
<keyword evidence="1" id="KW-0732">Signal</keyword>
<dbReference type="RefSeq" id="XP_033660733.1">
    <property type="nucleotide sequence ID" value="XM_033809570.1"/>
</dbReference>